<sequence length="296" mass="34460">MDVFNFIAQQYAYFSVSSLPIATQSVHQVLSEQHQSLQNKQPLFGVFGSLYSNLLQSMEFLAETTYSHKIQSEQLEVLKVEWYEHCLLFMSLYQLHHVNLVVFDVGLSEDVLSIGIFEQSLVEIQELLMKQHLLVFVLPFNHKCNCYNYYLPINNCKQNWNRLQQPYNRLFSQHYQPLMPHNQNIEFGQCKESLRLRIDILNDNYSNPDVLQLNGAVIHSVTFQSISQEIWTSLGCSNEFITCSIFRCASNSIRDATIQEIETLLISESRLSVINTLLNFALRITTLFPINVLHYY</sequence>
<keyword evidence="2" id="KW-1185">Reference proteome</keyword>
<protein>
    <submittedName>
        <fullName evidence="1">Uncharacterized protein</fullName>
    </submittedName>
</protein>
<dbReference type="Proteomes" id="UP000683925">
    <property type="component" value="Unassembled WGS sequence"/>
</dbReference>
<reference evidence="1" key="1">
    <citation type="submission" date="2021-01" db="EMBL/GenBank/DDBJ databases">
        <authorList>
            <consortium name="Genoscope - CEA"/>
            <person name="William W."/>
        </authorList>
    </citation>
    <scope>NUCLEOTIDE SEQUENCE</scope>
</reference>
<name>A0A8S1W2E3_PAROT</name>
<proteinExistence type="predicted"/>
<dbReference type="AlphaFoldDB" id="A0A8S1W2E3"/>
<gene>
    <name evidence="1" type="ORF">POCTA_138.1.T0790013</name>
</gene>
<dbReference type="EMBL" id="CAJJDP010000078">
    <property type="protein sequence ID" value="CAD8182435.1"/>
    <property type="molecule type" value="Genomic_DNA"/>
</dbReference>
<evidence type="ECO:0000313" key="1">
    <source>
        <dbReference type="EMBL" id="CAD8182435.1"/>
    </source>
</evidence>
<accession>A0A8S1W2E3</accession>
<organism evidence="1 2">
    <name type="scientific">Paramecium octaurelia</name>
    <dbReference type="NCBI Taxonomy" id="43137"/>
    <lineage>
        <taxon>Eukaryota</taxon>
        <taxon>Sar</taxon>
        <taxon>Alveolata</taxon>
        <taxon>Ciliophora</taxon>
        <taxon>Intramacronucleata</taxon>
        <taxon>Oligohymenophorea</taxon>
        <taxon>Peniculida</taxon>
        <taxon>Parameciidae</taxon>
        <taxon>Paramecium</taxon>
    </lineage>
</organism>
<comment type="caution">
    <text evidence="1">The sequence shown here is derived from an EMBL/GenBank/DDBJ whole genome shotgun (WGS) entry which is preliminary data.</text>
</comment>
<evidence type="ECO:0000313" key="2">
    <source>
        <dbReference type="Proteomes" id="UP000683925"/>
    </source>
</evidence>